<feature type="domain" description="DEAD-box RNA helicase Q" evidence="10">
    <location>
        <begin position="21"/>
        <end position="49"/>
    </location>
</feature>
<dbReference type="Gene3D" id="3.40.50.300">
    <property type="entry name" value="P-loop containing nucleotide triphosphate hydrolases"/>
    <property type="match status" value="2"/>
</dbReference>
<evidence type="ECO:0000259" key="8">
    <source>
        <dbReference type="PROSITE" id="PS51192"/>
    </source>
</evidence>
<keyword evidence="3 11" id="KW-0347">Helicase</keyword>
<feature type="short sequence motif" description="Q motif" evidence="6">
    <location>
        <begin position="21"/>
        <end position="49"/>
    </location>
</feature>
<dbReference type="GO" id="GO:0003676">
    <property type="term" value="F:nucleic acid binding"/>
    <property type="evidence" value="ECO:0007669"/>
    <property type="project" value="InterPro"/>
</dbReference>
<dbReference type="EC" id="3.6.4.13" evidence="11"/>
<evidence type="ECO:0000256" key="2">
    <source>
        <dbReference type="ARBA" id="ARBA00022801"/>
    </source>
</evidence>
<dbReference type="AlphaFoldDB" id="A0A2Z4AFZ5"/>
<dbReference type="InterPro" id="IPR011545">
    <property type="entry name" value="DEAD/DEAH_box_helicase_dom"/>
</dbReference>
<evidence type="ECO:0000256" key="1">
    <source>
        <dbReference type="ARBA" id="ARBA00022741"/>
    </source>
</evidence>
<keyword evidence="4" id="KW-0067">ATP-binding</keyword>
<dbReference type="PROSITE" id="PS51195">
    <property type="entry name" value="Q_MOTIF"/>
    <property type="match status" value="1"/>
</dbReference>
<keyword evidence="2 11" id="KW-0378">Hydrolase</keyword>
<evidence type="ECO:0000259" key="10">
    <source>
        <dbReference type="PROSITE" id="PS51195"/>
    </source>
</evidence>
<evidence type="ECO:0000256" key="7">
    <source>
        <dbReference type="SAM" id="MobiDB-lite"/>
    </source>
</evidence>
<dbReference type="CDD" id="cd00268">
    <property type="entry name" value="DEADc"/>
    <property type="match status" value="1"/>
</dbReference>
<dbReference type="GO" id="GO:0005524">
    <property type="term" value="F:ATP binding"/>
    <property type="evidence" value="ECO:0007669"/>
    <property type="project" value="UniProtKB-KW"/>
</dbReference>
<evidence type="ECO:0000256" key="3">
    <source>
        <dbReference type="ARBA" id="ARBA00022806"/>
    </source>
</evidence>
<dbReference type="PROSITE" id="PS51194">
    <property type="entry name" value="HELICASE_CTER"/>
    <property type="match status" value="1"/>
</dbReference>
<name>A0A2Z4AFZ5_9BACT</name>
<organism evidence="11 12">
    <name type="scientific">Candidatus Moanibacter tarae</name>
    <dbReference type="NCBI Taxonomy" id="2200854"/>
    <lineage>
        <taxon>Bacteria</taxon>
        <taxon>Pseudomonadati</taxon>
        <taxon>Verrucomicrobiota</taxon>
        <taxon>Opitutia</taxon>
        <taxon>Puniceicoccales</taxon>
        <taxon>Puniceicoccales incertae sedis</taxon>
        <taxon>Candidatus Moanibacter</taxon>
    </lineage>
</organism>
<feature type="domain" description="Helicase C-terminal" evidence="9">
    <location>
        <begin position="248"/>
        <end position="397"/>
    </location>
</feature>
<keyword evidence="1" id="KW-0547">Nucleotide-binding</keyword>
<dbReference type="EMBL" id="CP029803">
    <property type="protein sequence ID" value="AWT58984.1"/>
    <property type="molecule type" value="Genomic_DNA"/>
</dbReference>
<proteinExistence type="inferred from homology"/>
<feature type="region of interest" description="Disordered" evidence="7">
    <location>
        <begin position="404"/>
        <end position="425"/>
    </location>
</feature>
<protein>
    <submittedName>
        <fullName evidence="11">ATP-dependent RNA helicase RhlE</fullName>
        <ecNumber evidence="11">3.6.4.13</ecNumber>
    </submittedName>
</protein>
<dbReference type="InterPro" id="IPR050079">
    <property type="entry name" value="DEAD_box_RNA_helicase"/>
</dbReference>
<sequence>MDGLDLNAMSEISIEELSDTSGFGELGLSDAIVRGVSLCGYKEPTQIQKQAIPIIMKGRDLLGASHTGSGKTAAFALPILSLLHRSGPLRCLVLEPTRELAQQVEKAFLKYGRTLQLKVTLLHGGVGYGKQTQDLQRGVDIVVATPGRLLDHLSQKALTLQDIRFLVLDEGDRMMDMGFIPDLRRIIGHCPQNRQSMLFSATLGPEMEGVANWVVSDPVRISIGGGKALASSVQHSIYPVDDRQKFDLLLALLEQIDYRSVIIFCRTKLGADMIARWLSNTKYRAVILHSDRSQKERDQALEGFKSGAVEILVATDIVARGIDIMDVSHVINYDVPQNPEDYVHRIGRTGRMDREGDAFSLFTASDQDFLKNIERFIGQTIKREKIENFPYNWSPILEERTVQRKRRNRGYDSSPTMNIGRRKRR</sequence>
<dbReference type="SUPFAM" id="SSF52540">
    <property type="entry name" value="P-loop containing nucleoside triphosphate hydrolases"/>
    <property type="match status" value="1"/>
</dbReference>
<dbReference type="InterPro" id="IPR014014">
    <property type="entry name" value="RNA_helicase_DEAD_Q_motif"/>
</dbReference>
<dbReference type="InterPro" id="IPR027417">
    <property type="entry name" value="P-loop_NTPase"/>
</dbReference>
<dbReference type="PROSITE" id="PS51192">
    <property type="entry name" value="HELICASE_ATP_BIND_1"/>
    <property type="match status" value="1"/>
</dbReference>
<dbReference type="SMART" id="SM00490">
    <property type="entry name" value="HELICc"/>
    <property type="match status" value="1"/>
</dbReference>
<dbReference type="InterPro" id="IPR044742">
    <property type="entry name" value="DEAD/DEAH_RhlB"/>
</dbReference>
<dbReference type="InterPro" id="IPR001650">
    <property type="entry name" value="Helicase_C-like"/>
</dbReference>
<evidence type="ECO:0000256" key="4">
    <source>
        <dbReference type="ARBA" id="ARBA00022840"/>
    </source>
</evidence>
<evidence type="ECO:0000313" key="11">
    <source>
        <dbReference type="EMBL" id="AWT58984.1"/>
    </source>
</evidence>
<evidence type="ECO:0000259" key="9">
    <source>
        <dbReference type="PROSITE" id="PS51194"/>
    </source>
</evidence>
<dbReference type="GO" id="GO:0003724">
    <property type="term" value="F:RNA helicase activity"/>
    <property type="evidence" value="ECO:0007669"/>
    <property type="project" value="UniProtKB-EC"/>
</dbReference>
<accession>A0A2Z4AFZ5</accession>
<dbReference type="Pfam" id="PF00271">
    <property type="entry name" value="Helicase_C"/>
    <property type="match status" value="1"/>
</dbReference>
<evidence type="ECO:0000256" key="5">
    <source>
        <dbReference type="ARBA" id="ARBA00038437"/>
    </source>
</evidence>
<evidence type="ECO:0000313" key="12">
    <source>
        <dbReference type="Proteomes" id="UP000247465"/>
    </source>
</evidence>
<dbReference type="KEGG" id="mtar:DF168_00156"/>
<feature type="domain" description="Helicase ATP-binding" evidence="8">
    <location>
        <begin position="52"/>
        <end position="221"/>
    </location>
</feature>
<dbReference type="GO" id="GO:0005829">
    <property type="term" value="C:cytosol"/>
    <property type="evidence" value="ECO:0007669"/>
    <property type="project" value="TreeGrafter"/>
</dbReference>
<reference evidence="11 12" key="1">
    <citation type="submission" date="2018-06" db="EMBL/GenBank/DDBJ databases">
        <title>Draft Genome Sequence of a Novel Marine Bacterium Related to the Verrucomicrobia.</title>
        <authorList>
            <person name="Vosseberg J."/>
            <person name="Martijn J."/>
            <person name="Ettema T.J.G."/>
        </authorList>
    </citation>
    <scope>NUCLEOTIDE SEQUENCE [LARGE SCALE GENOMIC DNA]</scope>
    <source>
        <strain evidence="11">TARA_B100001123</strain>
    </source>
</reference>
<dbReference type="CDD" id="cd18787">
    <property type="entry name" value="SF2_C_DEAD"/>
    <property type="match status" value="1"/>
</dbReference>
<dbReference type="Pfam" id="PF00270">
    <property type="entry name" value="DEAD"/>
    <property type="match status" value="1"/>
</dbReference>
<dbReference type="InterPro" id="IPR014001">
    <property type="entry name" value="Helicase_ATP-bd"/>
</dbReference>
<dbReference type="PANTHER" id="PTHR47959:SF13">
    <property type="entry name" value="ATP-DEPENDENT RNA HELICASE RHLE"/>
    <property type="match status" value="1"/>
</dbReference>
<dbReference type="SMART" id="SM00487">
    <property type="entry name" value="DEXDc"/>
    <property type="match status" value="1"/>
</dbReference>
<dbReference type="Proteomes" id="UP000247465">
    <property type="component" value="Chromosome"/>
</dbReference>
<comment type="similarity">
    <text evidence="5">Belongs to the DEAD box helicase family.</text>
</comment>
<dbReference type="PANTHER" id="PTHR47959">
    <property type="entry name" value="ATP-DEPENDENT RNA HELICASE RHLE-RELATED"/>
    <property type="match status" value="1"/>
</dbReference>
<gene>
    <name evidence="11" type="primary">rhlE</name>
    <name evidence="11" type="ORF">DF168_00156</name>
</gene>
<dbReference type="GO" id="GO:0016787">
    <property type="term" value="F:hydrolase activity"/>
    <property type="evidence" value="ECO:0007669"/>
    <property type="project" value="UniProtKB-KW"/>
</dbReference>
<evidence type="ECO:0000256" key="6">
    <source>
        <dbReference type="PROSITE-ProRule" id="PRU00552"/>
    </source>
</evidence>